<dbReference type="RefSeq" id="WP_380062878.1">
    <property type="nucleotide sequence ID" value="NZ_JBHSEI010000011.1"/>
</dbReference>
<proteinExistence type="predicted"/>
<dbReference type="Gene3D" id="3.40.50.300">
    <property type="entry name" value="P-loop containing nucleotide triphosphate hydrolases"/>
    <property type="match status" value="1"/>
</dbReference>
<dbReference type="EMBL" id="JBHSEI010000011">
    <property type="protein sequence ID" value="MFC4639889.1"/>
    <property type="molecule type" value="Genomic_DNA"/>
</dbReference>
<evidence type="ECO:0000313" key="1">
    <source>
        <dbReference type="EMBL" id="MFC4639889.1"/>
    </source>
</evidence>
<dbReference type="Proteomes" id="UP001595952">
    <property type="component" value="Unassembled WGS sequence"/>
</dbReference>
<keyword evidence="2" id="KW-1185">Reference proteome</keyword>
<name>A0ABV9IEM6_9DEIO</name>
<comment type="caution">
    <text evidence="1">The sequence shown here is derived from an EMBL/GenBank/DDBJ whole genome shotgun (WGS) entry which is preliminary data.</text>
</comment>
<reference evidence="2" key="1">
    <citation type="journal article" date="2019" name="Int. J. Syst. Evol. Microbiol.">
        <title>The Global Catalogue of Microorganisms (GCM) 10K type strain sequencing project: providing services to taxonomists for standard genome sequencing and annotation.</title>
        <authorList>
            <consortium name="The Broad Institute Genomics Platform"/>
            <consortium name="The Broad Institute Genome Sequencing Center for Infectious Disease"/>
            <person name="Wu L."/>
            <person name="Ma J."/>
        </authorList>
    </citation>
    <scope>NUCLEOTIDE SEQUENCE [LARGE SCALE GENOMIC DNA]</scope>
    <source>
        <strain evidence="2">CCUG 55995</strain>
    </source>
</reference>
<evidence type="ECO:0000313" key="2">
    <source>
        <dbReference type="Proteomes" id="UP001595952"/>
    </source>
</evidence>
<dbReference type="Pfam" id="PF13671">
    <property type="entry name" value="AAA_33"/>
    <property type="match status" value="1"/>
</dbReference>
<organism evidence="1 2">
    <name type="scientific">Deinococcus hohokamensis</name>
    <dbReference type="NCBI Taxonomy" id="309883"/>
    <lineage>
        <taxon>Bacteria</taxon>
        <taxon>Thermotogati</taxon>
        <taxon>Deinococcota</taxon>
        <taxon>Deinococci</taxon>
        <taxon>Deinococcales</taxon>
        <taxon>Deinococcaceae</taxon>
        <taxon>Deinococcus</taxon>
    </lineage>
</organism>
<gene>
    <name evidence="1" type="ORF">ACFO0D_16305</name>
</gene>
<protein>
    <submittedName>
        <fullName evidence="1">AAA family ATPase</fullName>
    </submittedName>
</protein>
<dbReference type="InterPro" id="IPR027417">
    <property type="entry name" value="P-loop_NTPase"/>
</dbReference>
<accession>A0ABV9IEM6</accession>
<sequence length="175" mass="19325">MTLAVPSHSPGQVHALHGFLGSGKTTLARCLEAQQGALRFSPDEWTRALLGADPPEALYRPALAALLSLFEAQWVRAARAGVDVVLDYGFWSRRERDALRAVCLREGLPLRLYRLQVPDELLWARVEARNAQVATGQATGSVWINPGDFQAFRNHFEPLSADELFVDVPAGHQEV</sequence>
<dbReference type="SUPFAM" id="SSF52540">
    <property type="entry name" value="P-loop containing nucleoside triphosphate hydrolases"/>
    <property type="match status" value="1"/>
</dbReference>